<dbReference type="GO" id="GO:0046872">
    <property type="term" value="F:metal ion binding"/>
    <property type="evidence" value="ECO:0007669"/>
    <property type="project" value="UniProtKB-UniRule"/>
</dbReference>
<evidence type="ECO:0000256" key="8">
    <source>
        <dbReference type="PIRSR" id="PIRSR001123-2"/>
    </source>
</evidence>
<evidence type="ECO:0000256" key="5">
    <source>
        <dbReference type="ARBA" id="ARBA00022801"/>
    </source>
</evidence>
<sequence>MMDIDFLFQLLNESGVSGNEVSVLNLCREKVAGKCEISNDRIGNLYAKINSNESAIATRILIEAHIDEIGFQVTYIDNDGYVYIRPCGGIDGATLIGSFVEIQCRYGSLTGVVGRKPVHLMKGDEKNKLPDCDSVWIDTGLDANTIKKKVRIGDYVSFNPNAHLLGEMRVTSKAIDNRVGAFILTQIIDKLSTIYNKQITFAFTTQEELGCKGGAVVACGEPYDYVICIDAAFSSDVPDISPRVVGDIRLGEGAVVYRNGDVDRNFVEQILSVAQNHNLKIQLSANYAASGGTNTRNMQLTGTGNITATIGYPVRYMHTPVSMADLRDIDTIVNLIIRILEEL</sequence>
<keyword evidence="2" id="KW-0031">Aminopeptidase</keyword>
<organism evidence="9 10">
    <name type="scientific">Paramuribaculum intestinale</name>
    <dbReference type="NCBI Taxonomy" id="2094151"/>
    <lineage>
        <taxon>Bacteria</taxon>
        <taxon>Pseudomonadati</taxon>
        <taxon>Bacteroidota</taxon>
        <taxon>Bacteroidia</taxon>
        <taxon>Bacteroidales</taxon>
        <taxon>Muribaculaceae</taxon>
        <taxon>Paramuribaculum</taxon>
    </lineage>
</organism>
<dbReference type="Gene3D" id="2.40.30.40">
    <property type="entry name" value="Peptidase M42, domain 2"/>
    <property type="match status" value="1"/>
</dbReference>
<evidence type="ECO:0000256" key="4">
    <source>
        <dbReference type="ARBA" id="ARBA00022723"/>
    </source>
</evidence>
<protein>
    <submittedName>
        <fullName evidence="9">M42 family peptidase</fullName>
    </submittedName>
</protein>
<evidence type="ECO:0000256" key="1">
    <source>
        <dbReference type="ARBA" id="ARBA00006272"/>
    </source>
</evidence>
<feature type="binding site" evidence="8">
    <location>
        <position position="65"/>
    </location>
    <ligand>
        <name>Zn(2+)</name>
        <dbReference type="ChEBI" id="CHEBI:29105"/>
        <label>1</label>
    </ligand>
</feature>
<dbReference type="Proteomes" id="UP000244925">
    <property type="component" value="Unassembled WGS sequence"/>
</dbReference>
<dbReference type="Pfam" id="PF05343">
    <property type="entry name" value="Peptidase_M42"/>
    <property type="match status" value="1"/>
</dbReference>
<keyword evidence="10" id="KW-1185">Reference proteome</keyword>
<dbReference type="PANTHER" id="PTHR32481">
    <property type="entry name" value="AMINOPEPTIDASE"/>
    <property type="match status" value="1"/>
</dbReference>
<comment type="similarity">
    <text evidence="1 6">Belongs to the peptidase M42 family.</text>
</comment>
<dbReference type="AlphaFoldDB" id="A0A2V1ITR2"/>
<dbReference type="SUPFAM" id="SSF101821">
    <property type="entry name" value="Aminopeptidase/glucanase lid domain"/>
    <property type="match status" value="1"/>
</dbReference>
<feature type="binding site" evidence="8">
    <location>
        <position position="208"/>
    </location>
    <ligand>
        <name>Zn(2+)</name>
        <dbReference type="ChEBI" id="CHEBI:29105"/>
        <label>2</label>
    </ligand>
</feature>
<keyword evidence="4 8" id="KW-0479">Metal-binding</keyword>
<dbReference type="GO" id="GO:0004177">
    <property type="term" value="F:aminopeptidase activity"/>
    <property type="evidence" value="ECO:0007669"/>
    <property type="project" value="UniProtKB-UniRule"/>
</dbReference>
<evidence type="ECO:0000256" key="3">
    <source>
        <dbReference type="ARBA" id="ARBA00022670"/>
    </source>
</evidence>
<feature type="binding site" evidence="8">
    <location>
        <position position="230"/>
    </location>
    <ligand>
        <name>Zn(2+)</name>
        <dbReference type="ChEBI" id="CHEBI:29105"/>
        <label>1</label>
    </ligand>
</feature>
<dbReference type="EMBL" id="PUBV01000032">
    <property type="protein sequence ID" value="PWB06168.1"/>
    <property type="molecule type" value="Genomic_DNA"/>
</dbReference>
<accession>A0A2V1ITR2</accession>
<dbReference type="InterPro" id="IPR051464">
    <property type="entry name" value="Peptidase_M42_aminopept"/>
</dbReference>
<evidence type="ECO:0000256" key="6">
    <source>
        <dbReference type="PIRNR" id="PIRNR001123"/>
    </source>
</evidence>
<dbReference type="RefSeq" id="WP_107036811.1">
    <property type="nucleotide sequence ID" value="NZ_CAOMDK010000007.1"/>
</dbReference>
<evidence type="ECO:0000313" key="10">
    <source>
        <dbReference type="Proteomes" id="UP000244925"/>
    </source>
</evidence>
<dbReference type="GO" id="GO:0006508">
    <property type="term" value="P:proteolysis"/>
    <property type="evidence" value="ECO:0007669"/>
    <property type="project" value="UniProtKB-KW"/>
</dbReference>
<dbReference type="PIRSF" id="PIRSF001123">
    <property type="entry name" value="PepA_GA"/>
    <property type="match status" value="1"/>
</dbReference>
<comment type="caution">
    <text evidence="9">The sequence shown here is derived from an EMBL/GenBank/DDBJ whole genome shotgun (WGS) entry which is preliminary data.</text>
</comment>
<evidence type="ECO:0000256" key="7">
    <source>
        <dbReference type="PIRSR" id="PIRSR001123-1"/>
    </source>
</evidence>
<feature type="binding site" evidence="8">
    <location>
        <position position="318"/>
    </location>
    <ligand>
        <name>Zn(2+)</name>
        <dbReference type="ChEBI" id="CHEBI:29105"/>
        <label>2</label>
    </ligand>
</feature>
<evidence type="ECO:0000313" key="9">
    <source>
        <dbReference type="EMBL" id="PWB06168.1"/>
    </source>
</evidence>
<feature type="binding site" evidence="8">
    <location>
        <position position="176"/>
    </location>
    <ligand>
        <name>Zn(2+)</name>
        <dbReference type="ChEBI" id="CHEBI:29105"/>
        <label>2</label>
    </ligand>
</feature>
<evidence type="ECO:0000256" key="2">
    <source>
        <dbReference type="ARBA" id="ARBA00022438"/>
    </source>
</evidence>
<gene>
    <name evidence="9" type="ORF">C5O25_11105</name>
</gene>
<name>A0A2V1ITR2_9BACT</name>
<comment type="cofactor">
    <cofactor evidence="8">
        <name>a divalent metal cation</name>
        <dbReference type="ChEBI" id="CHEBI:60240"/>
    </cofactor>
    <text evidence="8">Binds 2 divalent metal cations per subunit.</text>
</comment>
<dbReference type="SUPFAM" id="SSF53187">
    <property type="entry name" value="Zn-dependent exopeptidases"/>
    <property type="match status" value="1"/>
</dbReference>
<dbReference type="InterPro" id="IPR008007">
    <property type="entry name" value="Peptidase_M42"/>
</dbReference>
<feature type="active site" description="Proton acceptor" evidence="7">
    <location>
        <position position="207"/>
    </location>
</feature>
<feature type="binding site" evidence="8">
    <location>
        <position position="176"/>
    </location>
    <ligand>
        <name>Zn(2+)</name>
        <dbReference type="ChEBI" id="CHEBI:29105"/>
        <label>1</label>
    </ligand>
</feature>
<reference evidence="10" key="1">
    <citation type="submission" date="2018-02" db="EMBL/GenBank/DDBJ databases">
        <authorList>
            <person name="Clavel T."/>
            <person name="Strowig T."/>
        </authorList>
    </citation>
    <scope>NUCLEOTIDE SEQUENCE [LARGE SCALE GENOMIC DNA]</scope>
    <source>
        <strain evidence="10">DSM 100764</strain>
    </source>
</reference>
<proteinExistence type="inferred from homology"/>
<keyword evidence="3" id="KW-0645">Protease</keyword>
<dbReference type="PANTHER" id="PTHR32481:SF5">
    <property type="entry name" value="ENDOGLUCANASE"/>
    <property type="match status" value="1"/>
</dbReference>
<dbReference type="InterPro" id="IPR023367">
    <property type="entry name" value="Peptidase_M42_dom2"/>
</dbReference>
<dbReference type="Gene3D" id="3.40.630.10">
    <property type="entry name" value="Zn peptidases"/>
    <property type="match status" value="1"/>
</dbReference>
<keyword evidence="5" id="KW-0378">Hydrolase</keyword>